<gene>
    <name evidence="1" type="ORF">HNP76_000188</name>
</gene>
<evidence type="ECO:0000313" key="2">
    <source>
        <dbReference type="Proteomes" id="UP000518887"/>
    </source>
</evidence>
<name>A0A7W8G6Q4_9SPIR</name>
<accession>A0A7W8G6Q4</accession>
<dbReference type="RefSeq" id="WP_184656535.1">
    <property type="nucleotide sequence ID" value="NZ_JACHFQ010000001.1"/>
</dbReference>
<dbReference type="EMBL" id="JACHFQ010000001">
    <property type="protein sequence ID" value="MBB5224848.1"/>
    <property type="molecule type" value="Genomic_DNA"/>
</dbReference>
<proteinExistence type="predicted"/>
<protein>
    <submittedName>
        <fullName evidence="1">Uncharacterized protein</fullName>
    </submittedName>
</protein>
<evidence type="ECO:0000313" key="1">
    <source>
        <dbReference type="EMBL" id="MBB5224848.1"/>
    </source>
</evidence>
<organism evidence="1 2">
    <name type="scientific">Treponema ruminis</name>
    <dbReference type="NCBI Taxonomy" id="744515"/>
    <lineage>
        <taxon>Bacteria</taxon>
        <taxon>Pseudomonadati</taxon>
        <taxon>Spirochaetota</taxon>
        <taxon>Spirochaetia</taxon>
        <taxon>Spirochaetales</taxon>
        <taxon>Treponemataceae</taxon>
        <taxon>Treponema</taxon>
    </lineage>
</organism>
<dbReference type="AlphaFoldDB" id="A0A7W8G6Q4"/>
<dbReference type="Proteomes" id="UP000518887">
    <property type="component" value="Unassembled WGS sequence"/>
</dbReference>
<sequence>MNDLITEFIEKDAIDSLNLLLASSDNAEIAKSAAVVASQFGSGFDISTDASVKKLITSFKKNLTLLIQKTWVDHSDVSLKEEILVKLEKYIASIEEDKWAQVSGSFTKILDDVIYLMFGAMAKSPDFPEYALRIDPEFGIFWWYVKSLPVTNDWSNEKNKAVMLIAMFFLANY</sequence>
<comment type="caution">
    <text evidence="1">The sequence shown here is derived from an EMBL/GenBank/DDBJ whole genome shotgun (WGS) entry which is preliminary data.</text>
</comment>
<reference evidence="1 2" key="1">
    <citation type="submission" date="2020-08" db="EMBL/GenBank/DDBJ databases">
        <title>Genomic Encyclopedia of Type Strains, Phase IV (KMG-IV): sequencing the most valuable type-strain genomes for metagenomic binning, comparative biology and taxonomic classification.</title>
        <authorList>
            <person name="Goeker M."/>
        </authorList>
    </citation>
    <scope>NUCLEOTIDE SEQUENCE [LARGE SCALE GENOMIC DNA]</scope>
    <source>
        <strain evidence="1 2">DSM 103462</strain>
    </source>
</reference>
<keyword evidence="2" id="KW-1185">Reference proteome</keyword>